<proteinExistence type="predicted"/>
<sequence>MIEDDIRVLRLAKRIKAITSMAFDSSPDNLEQGDYMEVMLMLTEAATEIEKIMKKNIDKASMKPAK</sequence>
<dbReference type="Proteomes" id="UP000244080">
    <property type="component" value="Unassembled WGS sequence"/>
</dbReference>
<evidence type="ECO:0000313" key="1">
    <source>
        <dbReference type="EMBL" id="PTP11766.1"/>
    </source>
</evidence>
<evidence type="ECO:0000313" key="2">
    <source>
        <dbReference type="Proteomes" id="UP000244080"/>
    </source>
</evidence>
<accession>A0A2T5DXE7</accession>
<name>A0A2T5DXE7_VIBSP</name>
<protein>
    <submittedName>
        <fullName evidence="1">Uncharacterized protein</fullName>
    </submittedName>
</protein>
<organism evidence="1 2">
    <name type="scientific">Vibrio splendidus</name>
    <dbReference type="NCBI Taxonomy" id="29497"/>
    <lineage>
        <taxon>Bacteria</taxon>
        <taxon>Pseudomonadati</taxon>
        <taxon>Pseudomonadota</taxon>
        <taxon>Gammaproteobacteria</taxon>
        <taxon>Vibrionales</taxon>
        <taxon>Vibrionaceae</taxon>
        <taxon>Vibrio</taxon>
    </lineage>
</organism>
<gene>
    <name evidence="1" type="ORF">CWO36_24100</name>
</gene>
<comment type="caution">
    <text evidence="1">The sequence shown here is derived from an EMBL/GenBank/DDBJ whole genome shotgun (WGS) entry which is preliminary data.</text>
</comment>
<dbReference type="RefSeq" id="WP_017085694.1">
    <property type="nucleotide sequence ID" value="NZ_CAWNZY010000082.1"/>
</dbReference>
<reference evidence="1 2" key="1">
    <citation type="submission" date="2017-11" db="EMBL/GenBank/DDBJ databases">
        <title>Population delineation of vibrios coincides with oyster pathogenicity.</title>
        <authorList>
            <person name="Bruto M."/>
            <person name="Labreuche Y."/>
            <person name="James A."/>
            <person name="Piel D."/>
            <person name="Chenivesse S."/>
            <person name="Petton B."/>
            <person name="Polz M.F."/>
            <person name="Le Roux F."/>
        </authorList>
    </citation>
    <scope>NUCLEOTIDE SEQUENCE [LARGE SCALE GENOMIC DNA]</scope>
    <source>
        <strain evidence="1 2">1F_55</strain>
    </source>
</reference>
<dbReference type="EMBL" id="PIGA01000068">
    <property type="protein sequence ID" value="PTP11766.1"/>
    <property type="molecule type" value="Genomic_DNA"/>
</dbReference>
<dbReference type="AlphaFoldDB" id="A0A2T5DXE7"/>